<comment type="caution">
    <text evidence="1">The sequence shown here is derived from an EMBL/GenBank/DDBJ whole genome shotgun (WGS) entry which is preliminary data.</text>
</comment>
<evidence type="ECO:0000313" key="1">
    <source>
        <dbReference type="EMBL" id="KAG0431876.1"/>
    </source>
</evidence>
<proteinExistence type="predicted"/>
<sequence>MWQRTCAVEPHKPAFAGGTLNWSSISDASTCGSLNFRVAPQHGRAAGENKPPPPNNAHQMSCSRVGSGAEASPHRVARCRQPSRLRRGSGDCT</sequence>
<accession>A0AC60QCT0</accession>
<reference evidence="1 2" key="1">
    <citation type="journal article" date="2020" name="Cell">
        <title>Large-Scale Comparative Analyses of Tick Genomes Elucidate Their Genetic Diversity and Vector Capacities.</title>
        <authorList>
            <consortium name="Tick Genome and Microbiome Consortium (TIGMIC)"/>
            <person name="Jia N."/>
            <person name="Wang J."/>
            <person name="Shi W."/>
            <person name="Du L."/>
            <person name="Sun Y."/>
            <person name="Zhan W."/>
            <person name="Jiang J.F."/>
            <person name="Wang Q."/>
            <person name="Zhang B."/>
            <person name="Ji P."/>
            <person name="Bell-Sakyi L."/>
            <person name="Cui X.M."/>
            <person name="Yuan T.T."/>
            <person name="Jiang B.G."/>
            <person name="Yang W.F."/>
            <person name="Lam T.T."/>
            <person name="Chang Q.C."/>
            <person name="Ding S.J."/>
            <person name="Wang X.J."/>
            <person name="Zhu J.G."/>
            <person name="Ruan X.D."/>
            <person name="Zhao L."/>
            <person name="Wei J.T."/>
            <person name="Ye R.Z."/>
            <person name="Que T.C."/>
            <person name="Du C.H."/>
            <person name="Zhou Y.H."/>
            <person name="Cheng J.X."/>
            <person name="Dai P.F."/>
            <person name="Guo W.B."/>
            <person name="Han X.H."/>
            <person name="Huang E.J."/>
            <person name="Li L.F."/>
            <person name="Wei W."/>
            <person name="Gao Y.C."/>
            <person name="Liu J.Z."/>
            <person name="Shao H.Z."/>
            <person name="Wang X."/>
            <person name="Wang C.C."/>
            <person name="Yang T.C."/>
            <person name="Huo Q.B."/>
            <person name="Li W."/>
            <person name="Chen H.Y."/>
            <person name="Chen S.E."/>
            <person name="Zhou L.G."/>
            <person name="Ni X.B."/>
            <person name="Tian J.H."/>
            <person name="Sheng Y."/>
            <person name="Liu T."/>
            <person name="Pan Y.S."/>
            <person name="Xia L.Y."/>
            <person name="Li J."/>
            <person name="Zhao F."/>
            <person name="Cao W.C."/>
        </authorList>
    </citation>
    <scope>NUCLEOTIDE SEQUENCE [LARGE SCALE GENOMIC DNA]</scope>
    <source>
        <strain evidence="1">Iper-2018</strain>
    </source>
</reference>
<dbReference type="Proteomes" id="UP000805193">
    <property type="component" value="Unassembled WGS sequence"/>
</dbReference>
<dbReference type="EMBL" id="JABSTQ010009188">
    <property type="protein sequence ID" value="KAG0431876.1"/>
    <property type="molecule type" value="Genomic_DNA"/>
</dbReference>
<protein>
    <submittedName>
        <fullName evidence="1">Uncharacterized protein</fullName>
    </submittedName>
</protein>
<organism evidence="1 2">
    <name type="scientific">Ixodes persulcatus</name>
    <name type="common">Taiga tick</name>
    <dbReference type="NCBI Taxonomy" id="34615"/>
    <lineage>
        <taxon>Eukaryota</taxon>
        <taxon>Metazoa</taxon>
        <taxon>Ecdysozoa</taxon>
        <taxon>Arthropoda</taxon>
        <taxon>Chelicerata</taxon>
        <taxon>Arachnida</taxon>
        <taxon>Acari</taxon>
        <taxon>Parasitiformes</taxon>
        <taxon>Ixodida</taxon>
        <taxon>Ixodoidea</taxon>
        <taxon>Ixodidae</taxon>
        <taxon>Ixodinae</taxon>
        <taxon>Ixodes</taxon>
    </lineage>
</organism>
<evidence type="ECO:0000313" key="2">
    <source>
        <dbReference type="Proteomes" id="UP000805193"/>
    </source>
</evidence>
<name>A0AC60QCT0_IXOPE</name>
<gene>
    <name evidence="1" type="ORF">HPB47_021363</name>
</gene>
<keyword evidence="2" id="KW-1185">Reference proteome</keyword>